<name>A0A972NI88_9BURK</name>
<proteinExistence type="predicted"/>
<sequence length="184" mass="19986">MECFSEFQNNGGLDQHVLPHISTVRHIAIVLFNGFPLPEVASIAEVFQSANSLAENGEFDATRYEVSLLSASGGRVVSSSSVFVWTESVEVRRHADSFRALFIAGGAGVRSTLRDERLITWLRRACPRSEFVHTIDEGGLLREAAGFAHSTSGRKHADRIGDVTLKLLGATPSNSAMSPMRTAL</sequence>
<comment type="caution">
    <text evidence="1">The sequence shown here is derived from an EMBL/GenBank/DDBJ whole genome shotgun (WGS) entry which is preliminary data.</text>
</comment>
<accession>A0A972NI88</accession>
<dbReference type="Proteomes" id="UP000655523">
    <property type="component" value="Unassembled WGS sequence"/>
</dbReference>
<evidence type="ECO:0000313" key="2">
    <source>
        <dbReference type="Proteomes" id="UP000655523"/>
    </source>
</evidence>
<dbReference type="InterPro" id="IPR029062">
    <property type="entry name" value="Class_I_gatase-like"/>
</dbReference>
<reference evidence="1 2" key="1">
    <citation type="submission" date="2019-11" db="EMBL/GenBank/DDBJ databases">
        <title>Metabolism of dissolved organic matter in forest soils.</title>
        <authorList>
            <person name="Cyle K.T."/>
            <person name="Wilhelm R.C."/>
            <person name="Martinez C.E."/>
        </authorList>
    </citation>
    <scope>NUCLEOTIDE SEQUENCE [LARGE SCALE GENOMIC DNA]</scope>
    <source>
        <strain evidence="1 2">5N</strain>
    </source>
</reference>
<keyword evidence="2" id="KW-1185">Reference proteome</keyword>
<organism evidence="1 2">
    <name type="scientific">Paraburkholderia elongata</name>
    <dbReference type="NCBI Taxonomy" id="2675747"/>
    <lineage>
        <taxon>Bacteria</taxon>
        <taxon>Pseudomonadati</taxon>
        <taxon>Pseudomonadota</taxon>
        <taxon>Betaproteobacteria</taxon>
        <taxon>Burkholderiales</taxon>
        <taxon>Burkholderiaceae</taxon>
        <taxon>Paraburkholderia</taxon>
    </lineage>
</organism>
<evidence type="ECO:0000313" key="1">
    <source>
        <dbReference type="EMBL" id="NPT53891.1"/>
    </source>
</evidence>
<feature type="non-terminal residue" evidence="1">
    <location>
        <position position="184"/>
    </location>
</feature>
<dbReference type="EMBL" id="WOEZ01000026">
    <property type="protein sequence ID" value="NPT53891.1"/>
    <property type="molecule type" value="Genomic_DNA"/>
</dbReference>
<dbReference type="SUPFAM" id="SSF52317">
    <property type="entry name" value="Class I glutamine amidotransferase-like"/>
    <property type="match status" value="1"/>
</dbReference>
<protein>
    <submittedName>
        <fullName evidence="1">AraC family transcriptional regulator</fullName>
    </submittedName>
</protein>
<dbReference type="AlphaFoldDB" id="A0A972NI88"/>
<gene>
    <name evidence="1" type="ORF">GNZ13_04535</name>
</gene>
<dbReference type="Gene3D" id="3.40.50.880">
    <property type="match status" value="1"/>
</dbReference>